<dbReference type="CDD" id="cd00067">
    <property type="entry name" value="GAL4"/>
    <property type="match status" value="1"/>
</dbReference>
<sequence length="256" mass="28312">MPNSGHNKRQSTNCTAFEAGSARVIAPKLLASTGAPNPLRRRDPCTTQRPRPTPKRTSITPVACQPCQQRKHKCDGARPVCSPCLMKKRNDCVYDAAGDCRRTSVLKQRIRDLTKLSEDLEEIIIGISAAADRDAAIAAAQQLVVDDFRGAADIANAFRRDEGDPMTAFKDKIGPKQEYMESSRPSKRSISEDATLQIFSSTVSTTKNAGLDYGGRMPFSYWPFHTHAETIGFIQTGFENFLGEVRDPEGLERDYI</sequence>
<evidence type="ECO:0000259" key="9">
    <source>
        <dbReference type="PROSITE" id="PS50048"/>
    </source>
</evidence>
<evidence type="ECO:0000256" key="4">
    <source>
        <dbReference type="ARBA" id="ARBA00023015"/>
    </source>
</evidence>
<keyword evidence="3" id="KW-0862">Zinc</keyword>
<feature type="region of interest" description="Disordered" evidence="8">
    <location>
        <begin position="29"/>
        <end position="59"/>
    </location>
</feature>
<accession>A0ABQ8GRX3</accession>
<keyword evidence="5" id="KW-0238">DNA-binding</keyword>
<evidence type="ECO:0000256" key="2">
    <source>
        <dbReference type="ARBA" id="ARBA00022723"/>
    </source>
</evidence>
<dbReference type="InterPro" id="IPR001138">
    <property type="entry name" value="Zn2Cys6_DnaBD"/>
</dbReference>
<dbReference type="Proteomes" id="UP000774617">
    <property type="component" value="Unassembled WGS sequence"/>
</dbReference>
<evidence type="ECO:0000256" key="3">
    <source>
        <dbReference type="ARBA" id="ARBA00022833"/>
    </source>
</evidence>
<gene>
    <name evidence="10" type="ORF">B0J12DRAFT_162875</name>
</gene>
<keyword evidence="2" id="KW-0479">Metal-binding</keyword>
<dbReference type="InterPro" id="IPR051615">
    <property type="entry name" value="Transcr_Regulatory_Elem"/>
</dbReference>
<keyword evidence="4" id="KW-0805">Transcription regulation</keyword>
<organism evidence="10 11">
    <name type="scientific">Macrophomina phaseolina</name>
    <dbReference type="NCBI Taxonomy" id="35725"/>
    <lineage>
        <taxon>Eukaryota</taxon>
        <taxon>Fungi</taxon>
        <taxon>Dikarya</taxon>
        <taxon>Ascomycota</taxon>
        <taxon>Pezizomycotina</taxon>
        <taxon>Dothideomycetes</taxon>
        <taxon>Dothideomycetes incertae sedis</taxon>
        <taxon>Botryosphaeriales</taxon>
        <taxon>Botryosphaeriaceae</taxon>
        <taxon>Macrophomina</taxon>
    </lineage>
</organism>
<dbReference type="InterPro" id="IPR036864">
    <property type="entry name" value="Zn2-C6_fun-type_DNA-bd_sf"/>
</dbReference>
<evidence type="ECO:0000313" key="10">
    <source>
        <dbReference type="EMBL" id="KAH7063237.1"/>
    </source>
</evidence>
<feature type="domain" description="Zn(2)-C6 fungal-type" evidence="9">
    <location>
        <begin position="63"/>
        <end position="94"/>
    </location>
</feature>
<protein>
    <recommendedName>
        <fullName evidence="9">Zn(2)-C6 fungal-type domain-containing protein</fullName>
    </recommendedName>
</protein>
<name>A0ABQ8GRX3_9PEZI</name>
<dbReference type="PROSITE" id="PS50048">
    <property type="entry name" value="ZN2_CY6_FUNGAL_2"/>
    <property type="match status" value="1"/>
</dbReference>
<comment type="subcellular location">
    <subcellularLocation>
        <location evidence="1">Nucleus</location>
    </subcellularLocation>
</comment>
<dbReference type="Gene3D" id="4.10.240.10">
    <property type="entry name" value="Zn(2)-C6 fungal-type DNA-binding domain"/>
    <property type="match status" value="1"/>
</dbReference>
<keyword evidence="7" id="KW-0539">Nucleus</keyword>
<keyword evidence="6" id="KW-0804">Transcription</keyword>
<dbReference type="EMBL" id="JAGTJR010000002">
    <property type="protein sequence ID" value="KAH7063237.1"/>
    <property type="molecule type" value="Genomic_DNA"/>
</dbReference>
<evidence type="ECO:0000256" key="8">
    <source>
        <dbReference type="SAM" id="MobiDB-lite"/>
    </source>
</evidence>
<evidence type="ECO:0000256" key="7">
    <source>
        <dbReference type="ARBA" id="ARBA00023242"/>
    </source>
</evidence>
<dbReference type="SUPFAM" id="SSF57701">
    <property type="entry name" value="Zn2/Cys6 DNA-binding domain"/>
    <property type="match status" value="1"/>
</dbReference>
<evidence type="ECO:0000256" key="6">
    <source>
        <dbReference type="ARBA" id="ARBA00023163"/>
    </source>
</evidence>
<evidence type="ECO:0000313" key="11">
    <source>
        <dbReference type="Proteomes" id="UP000774617"/>
    </source>
</evidence>
<evidence type="ECO:0000256" key="5">
    <source>
        <dbReference type="ARBA" id="ARBA00023125"/>
    </source>
</evidence>
<proteinExistence type="predicted"/>
<keyword evidence="11" id="KW-1185">Reference proteome</keyword>
<dbReference type="Pfam" id="PF00172">
    <property type="entry name" value="Zn_clus"/>
    <property type="match status" value="1"/>
</dbReference>
<dbReference type="PANTHER" id="PTHR31313">
    <property type="entry name" value="TY1 ENHANCER ACTIVATOR"/>
    <property type="match status" value="1"/>
</dbReference>
<comment type="caution">
    <text evidence="10">The sequence shown here is derived from an EMBL/GenBank/DDBJ whole genome shotgun (WGS) entry which is preliminary data.</text>
</comment>
<evidence type="ECO:0000256" key="1">
    <source>
        <dbReference type="ARBA" id="ARBA00004123"/>
    </source>
</evidence>
<dbReference type="PANTHER" id="PTHR31313:SF81">
    <property type="entry name" value="TY1 ENHANCER ACTIVATOR"/>
    <property type="match status" value="1"/>
</dbReference>
<reference evidence="10 11" key="1">
    <citation type="journal article" date="2021" name="Nat. Commun.">
        <title>Genetic determinants of endophytism in the Arabidopsis root mycobiome.</title>
        <authorList>
            <person name="Mesny F."/>
            <person name="Miyauchi S."/>
            <person name="Thiergart T."/>
            <person name="Pickel B."/>
            <person name="Atanasova L."/>
            <person name="Karlsson M."/>
            <person name="Huettel B."/>
            <person name="Barry K.W."/>
            <person name="Haridas S."/>
            <person name="Chen C."/>
            <person name="Bauer D."/>
            <person name="Andreopoulos W."/>
            <person name="Pangilinan J."/>
            <person name="LaButti K."/>
            <person name="Riley R."/>
            <person name="Lipzen A."/>
            <person name="Clum A."/>
            <person name="Drula E."/>
            <person name="Henrissat B."/>
            <person name="Kohler A."/>
            <person name="Grigoriev I.V."/>
            <person name="Martin F.M."/>
            <person name="Hacquard S."/>
        </authorList>
    </citation>
    <scope>NUCLEOTIDE SEQUENCE [LARGE SCALE GENOMIC DNA]</scope>
    <source>
        <strain evidence="10 11">MPI-SDFR-AT-0080</strain>
    </source>
</reference>